<dbReference type="OrthoDB" id="3625130at2"/>
<dbReference type="Proteomes" id="UP000076660">
    <property type="component" value="Unassembled WGS sequence"/>
</dbReference>
<evidence type="ECO:0000313" key="2">
    <source>
        <dbReference type="EMBL" id="ONF71723.1"/>
    </source>
</evidence>
<feature type="compositionally biased region" description="Basic and acidic residues" evidence="1">
    <location>
        <begin position="153"/>
        <end position="166"/>
    </location>
</feature>
<proteinExistence type="predicted"/>
<accession>A0A1W2LXS3</accession>
<sequence>METLCDVVQAELAAAGLPVATGGLSTGAVVSVDLPDLRGVLIDWREHAILLDAGQEAWADDPHREGEECAAFSQLMSAIGEAMAEAIRKILTAAGLEVSGTDNDYAPHELLVTRRVAPSVWSVRRDAQFTRRHDSMRAAWSARNAAECPNPDCETHHSGHQRDSSS</sequence>
<evidence type="ECO:0000313" key="3">
    <source>
        <dbReference type="Proteomes" id="UP000076660"/>
    </source>
</evidence>
<dbReference type="AlphaFoldDB" id="A0A1W2LXS3"/>
<feature type="region of interest" description="Disordered" evidence="1">
    <location>
        <begin position="146"/>
        <end position="166"/>
    </location>
</feature>
<comment type="caution">
    <text evidence="2">The sequence shown here is derived from an EMBL/GenBank/DDBJ whole genome shotgun (WGS) entry which is preliminary data.</text>
</comment>
<reference evidence="2 3" key="1">
    <citation type="submission" date="2016-12" db="EMBL/GenBank/DDBJ databases">
        <title>Amycolatopsis keratiniphila subsp. keratiniphila genome sequencing and assembly.</title>
        <authorList>
            <person name="Mayilraj S."/>
            <person name="Kaur N."/>
        </authorList>
    </citation>
    <scope>NUCLEOTIDE SEQUENCE [LARGE SCALE GENOMIC DNA]</scope>
    <source>
        <strain evidence="2 3">DSM 44409</strain>
    </source>
</reference>
<organism evidence="2 3">
    <name type="scientific">Amycolatopsis keratiniphila subsp. keratiniphila</name>
    <dbReference type="NCBI Taxonomy" id="227715"/>
    <lineage>
        <taxon>Bacteria</taxon>
        <taxon>Bacillati</taxon>
        <taxon>Actinomycetota</taxon>
        <taxon>Actinomycetes</taxon>
        <taxon>Pseudonocardiales</taxon>
        <taxon>Pseudonocardiaceae</taxon>
        <taxon>Amycolatopsis</taxon>
        <taxon>Amycolatopsis japonica group</taxon>
    </lineage>
</organism>
<dbReference type="EMBL" id="LQMT02000012">
    <property type="protein sequence ID" value="ONF71723.1"/>
    <property type="molecule type" value="Genomic_DNA"/>
</dbReference>
<gene>
    <name evidence="2" type="ORF">AVR91_0211740</name>
</gene>
<evidence type="ECO:0000256" key="1">
    <source>
        <dbReference type="SAM" id="MobiDB-lite"/>
    </source>
</evidence>
<name>A0A1W2LXS3_9PSEU</name>
<protein>
    <submittedName>
        <fullName evidence="2">Uncharacterized protein</fullName>
    </submittedName>
</protein>